<gene>
    <name evidence="3" type="ORF">DB31_0649</name>
</gene>
<accession>A0A085WXH3</accession>
<dbReference type="SUPFAM" id="SSF49503">
    <property type="entry name" value="Cupredoxins"/>
    <property type="match status" value="1"/>
</dbReference>
<dbReference type="AlphaFoldDB" id="A0A085WXH3"/>
<keyword evidence="2" id="KW-0732">Signal</keyword>
<feature type="signal peptide" evidence="2">
    <location>
        <begin position="1"/>
        <end position="23"/>
    </location>
</feature>
<name>A0A085WXH3_9BACT</name>
<evidence type="ECO:0000313" key="4">
    <source>
        <dbReference type="Proteomes" id="UP000028725"/>
    </source>
</evidence>
<dbReference type="Gene3D" id="2.60.40.1120">
    <property type="entry name" value="Carboxypeptidase-like, regulatory domain"/>
    <property type="match status" value="1"/>
</dbReference>
<evidence type="ECO:0000256" key="2">
    <source>
        <dbReference type="SAM" id="SignalP"/>
    </source>
</evidence>
<evidence type="ECO:0000313" key="3">
    <source>
        <dbReference type="EMBL" id="KFE72386.1"/>
    </source>
</evidence>
<dbReference type="Gene3D" id="2.60.40.420">
    <property type="entry name" value="Cupredoxins - blue copper proteins"/>
    <property type="match status" value="1"/>
</dbReference>
<protein>
    <recommendedName>
        <fullName evidence="5">TonB-dependent receptor</fullName>
    </recommendedName>
</protein>
<dbReference type="PATRIC" id="fig|394096.3.peg.641"/>
<comment type="caution">
    <text evidence="3">The sequence shown here is derived from an EMBL/GenBank/DDBJ whole genome shotgun (WGS) entry which is preliminary data.</text>
</comment>
<dbReference type="EMBL" id="JMCB01000001">
    <property type="protein sequence ID" value="KFE72386.1"/>
    <property type="molecule type" value="Genomic_DNA"/>
</dbReference>
<dbReference type="InterPro" id="IPR013784">
    <property type="entry name" value="Carb-bd-like_fold"/>
</dbReference>
<evidence type="ECO:0000256" key="1">
    <source>
        <dbReference type="SAM" id="MobiDB-lite"/>
    </source>
</evidence>
<feature type="compositionally biased region" description="Low complexity" evidence="1">
    <location>
        <begin position="30"/>
        <end position="39"/>
    </location>
</feature>
<dbReference type="RefSeq" id="WP_052419670.1">
    <property type="nucleotide sequence ID" value="NZ_JMCB01000001.1"/>
</dbReference>
<sequence>MKLRTFGLTLIGAASLAVLPACTKDEASKPTTPTAPTPTEQGKPTPPEATQAQTPPAPAGKSTIKGVVKFTGTAPAPADIPASADPACEGMAQKEPAVLVKDGKLQNVLVRVKGPVAGAPAAPSTPVVIDQVKCTYLPRVTGAQAGQPIQVKNSDGTLHNVRAMAGTKPIFNLAQPPSMPPVTKPAPSDTELVTLKCDVHPWMRSYIAVSSHPYFATTGEDGSFTLNALPAGTYTLEAWHETFGTKTAEVTVKDGETAEASFEFTGTDKG</sequence>
<feature type="chain" id="PRO_5001800231" description="TonB-dependent receptor" evidence="2">
    <location>
        <begin position="24"/>
        <end position="270"/>
    </location>
</feature>
<reference evidence="3 4" key="1">
    <citation type="submission" date="2014-04" db="EMBL/GenBank/DDBJ databases">
        <title>Genome assembly of Hyalangium minutum DSM 14724.</title>
        <authorList>
            <person name="Sharma G."/>
            <person name="Subramanian S."/>
        </authorList>
    </citation>
    <scope>NUCLEOTIDE SEQUENCE [LARGE SCALE GENOMIC DNA]</scope>
    <source>
        <strain evidence="3 4">DSM 14724</strain>
    </source>
</reference>
<dbReference type="InterPro" id="IPR008972">
    <property type="entry name" value="Cupredoxin"/>
</dbReference>
<dbReference type="GO" id="GO:0030246">
    <property type="term" value="F:carbohydrate binding"/>
    <property type="evidence" value="ECO:0007669"/>
    <property type="project" value="InterPro"/>
</dbReference>
<dbReference type="Pfam" id="PF13620">
    <property type="entry name" value="CarboxypepD_reg"/>
    <property type="match status" value="1"/>
</dbReference>
<evidence type="ECO:0008006" key="5">
    <source>
        <dbReference type="Google" id="ProtNLM"/>
    </source>
</evidence>
<organism evidence="3 4">
    <name type="scientific">Hyalangium minutum</name>
    <dbReference type="NCBI Taxonomy" id="394096"/>
    <lineage>
        <taxon>Bacteria</taxon>
        <taxon>Pseudomonadati</taxon>
        <taxon>Myxococcota</taxon>
        <taxon>Myxococcia</taxon>
        <taxon>Myxococcales</taxon>
        <taxon>Cystobacterineae</taxon>
        <taxon>Archangiaceae</taxon>
        <taxon>Hyalangium</taxon>
    </lineage>
</organism>
<keyword evidence="4" id="KW-1185">Reference proteome</keyword>
<dbReference type="STRING" id="394096.DB31_0649"/>
<dbReference type="OrthoDB" id="9772097at2"/>
<proteinExistence type="predicted"/>
<dbReference type="Proteomes" id="UP000028725">
    <property type="component" value="Unassembled WGS sequence"/>
</dbReference>
<dbReference type="SUPFAM" id="SSF49452">
    <property type="entry name" value="Starch-binding domain-like"/>
    <property type="match status" value="1"/>
</dbReference>
<feature type="region of interest" description="Disordered" evidence="1">
    <location>
        <begin position="25"/>
        <end position="66"/>
    </location>
</feature>